<proteinExistence type="predicted"/>
<name>A0A4R3TDB1_9FIRM</name>
<accession>A0A4R3TDB1</accession>
<comment type="caution">
    <text evidence="1">The sequence shown here is derived from an EMBL/GenBank/DDBJ whole genome shotgun (WGS) entry which is preliminary data.</text>
</comment>
<keyword evidence="2" id="KW-1185">Reference proteome</keyword>
<organism evidence="1 2">
    <name type="scientific">Longicatena caecimuris</name>
    <dbReference type="NCBI Taxonomy" id="1796635"/>
    <lineage>
        <taxon>Bacteria</taxon>
        <taxon>Bacillati</taxon>
        <taxon>Bacillota</taxon>
        <taxon>Erysipelotrichia</taxon>
        <taxon>Erysipelotrichales</taxon>
        <taxon>Erysipelotrichaceae</taxon>
        <taxon>Longicatena</taxon>
    </lineage>
</organism>
<dbReference type="Proteomes" id="UP000295773">
    <property type="component" value="Unassembled WGS sequence"/>
</dbReference>
<protein>
    <submittedName>
        <fullName evidence="1">Uncharacterized protein</fullName>
    </submittedName>
</protein>
<sequence>MNEVYLNKNGRLFVNGNEIKDVISVASKTDYEGTKIVIEIDGNFTSDYQNDKEYNRFMIQPFYECNIRS</sequence>
<evidence type="ECO:0000313" key="1">
    <source>
        <dbReference type="EMBL" id="TCU59971.1"/>
    </source>
</evidence>
<reference evidence="1 2" key="1">
    <citation type="submission" date="2019-03" db="EMBL/GenBank/DDBJ databases">
        <title>Genomic Encyclopedia of Type Strains, Phase IV (KMG-IV): sequencing the most valuable type-strain genomes for metagenomic binning, comparative biology and taxonomic classification.</title>
        <authorList>
            <person name="Goeker M."/>
        </authorList>
    </citation>
    <scope>NUCLEOTIDE SEQUENCE [LARGE SCALE GENOMIC DNA]</scope>
    <source>
        <strain evidence="1 2">DSM 29481</strain>
    </source>
</reference>
<dbReference type="RefSeq" id="WP_132224645.1">
    <property type="nucleotide sequence ID" value="NZ_JADPGE010000012.1"/>
</dbReference>
<evidence type="ECO:0000313" key="2">
    <source>
        <dbReference type="Proteomes" id="UP000295773"/>
    </source>
</evidence>
<gene>
    <name evidence="1" type="ORF">EDD61_1098</name>
</gene>
<dbReference type="AlphaFoldDB" id="A0A4R3TDB1"/>
<dbReference type="EMBL" id="SMBP01000009">
    <property type="protein sequence ID" value="TCU59971.1"/>
    <property type="molecule type" value="Genomic_DNA"/>
</dbReference>